<reference evidence="1" key="1">
    <citation type="submission" date="2018-02" db="EMBL/GenBank/DDBJ databases">
        <title>Rhizophora mucronata_Transcriptome.</title>
        <authorList>
            <person name="Meera S.P."/>
            <person name="Sreeshan A."/>
            <person name="Augustine A."/>
        </authorList>
    </citation>
    <scope>NUCLEOTIDE SEQUENCE</scope>
    <source>
        <tissue evidence="1">Leaf</tissue>
    </source>
</reference>
<dbReference type="EMBL" id="GGEC01063336">
    <property type="protein sequence ID" value="MBX43820.1"/>
    <property type="molecule type" value="Transcribed_RNA"/>
</dbReference>
<organism evidence="1">
    <name type="scientific">Rhizophora mucronata</name>
    <name type="common">Asiatic mangrove</name>
    <dbReference type="NCBI Taxonomy" id="61149"/>
    <lineage>
        <taxon>Eukaryota</taxon>
        <taxon>Viridiplantae</taxon>
        <taxon>Streptophyta</taxon>
        <taxon>Embryophyta</taxon>
        <taxon>Tracheophyta</taxon>
        <taxon>Spermatophyta</taxon>
        <taxon>Magnoliopsida</taxon>
        <taxon>eudicotyledons</taxon>
        <taxon>Gunneridae</taxon>
        <taxon>Pentapetalae</taxon>
        <taxon>rosids</taxon>
        <taxon>fabids</taxon>
        <taxon>Malpighiales</taxon>
        <taxon>Rhizophoraceae</taxon>
        <taxon>Rhizophora</taxon>
    </lineage>
</organism>
<sequence>MSLRLARYLNPSSSCTWPPFDL</sequence>
<name>A0A2P2NN56_RHIMU</name>
<protein>
    <submittedName>
        <fullName evidence="1">Uncharacterized protein</fullName>
    </submittedName>
</protein>
<proteinExistence type="predicted"/>
<dbReference type="AlphaFoldDB" id="A0A2P2NN56"/>
<evidence type="ECO:0000313" key="1">
    <source>
        <dbReference type="EMBL" id="MBX43820.1"/>
    </source>
</evidence>
<accession>A0A2P2NN56</accession>